<dbReference type="EMBL" id="JACEFF010000534">
    <property type="protein sequence ID" value="KAH9635707.1"/>
    <property type="molecule type" value="Genomic_DNA"/>
</dbReference>
<comment type="caution">
    <text evidence="1">The sequence shown here is derived from an EMBL/GenBank/DDBJ whole genome shotgun (WGS) entry which is preliminary data.</text>
</comment>
<sequence length="66" mass="7602">MPRSQARVVIELRPICPPPTHFKDQEFYAMVLSDITSEVHGLWQIPRMGDGQRRKDGQACHYHGRG</sequence>
<reference evidence="1" key="1">
    <citation type="journal article" date="2021" name="G3 (Bethesda)">
        <title>Genome and transcriptome analysis of the beet armyworm Spodoptera exigua reveals targets for pest control. .</title>
        <authorList>
            <person name="Simon S."/>
            <person name="Breeschoten T."/>
            <person name="Jansen H.J."/>
            <person name="Dirks R.P."/>
            <person name="Schranz M.E."/>
            <person name="Ros V.I.D."/>
        </authorList>
    </citation>
    <scope>NUCLEOTIDE SEQUENCE</scope>
    <source>
        <strain evidence="1">TB_SE_WUR_2020</strain>
    </source>
</reference>
<organism evidence="1 2">
    <name type="scientific">Spodoptera exigua</name>
    <name type="common">Beet armyworm</name>
    <name type="synonym">Noctua fulgens</name>
    <dbReference type="NCBI Taxonomy" id="7107"/>
    <lineage>
        <taxon>Eukaryota</taxon>
        <taxon>Metazoa</taxon>
        <taxon>Ecdysozoa</taxon>
        <taxon>Arthropoda</taxon>
        <taxon>Hexapoda</taxon>
        <taxon>Insecta</taxon>
        <taxon>Pterygota</taxon>
        <taxon>Neoptera</taxon>
        <taxon>Endopterygota</taxon>
        <taxon>Lepidoptera</taxon>
        <taxon>Glossata</taxon>
        <taxon>Ditrysia</taxon>
        <taxon>Noctuoidea</taxon>
        <taxon>Noctuidae</taxon>
        <taxon>Amphipyrinae</taxon>
        <taxon>Spodoptera</taxon>
    </lineage>
</organism>
<accession>A0A922MGJ5</accession>
<evidence type="ECO:0000313" key="1">
    <source>
        <dbReference type="EMBL" id="KAH9635707.1"/>
    </source>
</evidence>
<name>A0A922MGJ5_SPOEX</name>
<proteinExistence type="predicted"/>
<dbReference type="AlphaFoldDB" id="A0A922MGJ5"/>
<protein>
    <submittedName>
        <fullName evidence="1">Uncharacterized protein</fullName>
    </submittedName>
</protein>
<gene>
    <name evidence="1" type="ORF">HF086_011097</name>
</gene>
<dbReference type="Proteomes" id="UP000814243">
    <property type="component" value="Unassembled WGS sequence"/>
</dbReference>
<evidence type="ECO:0000313" key="2">
    <source>
        <dbReference type="Proteomes" id="UP000814243"/>
    </source>
</evidence>